<organism evidence="1 2">
    <name type="scientific">Pedobacter polaris</name>
    <dbReference type="NCBI Taxonomy" id="2571273"/>
    <lineage>
        <taxon>Bacteria</taxon>
        <taxon>Pseudomonadati</taxon>
        <taxon>Bacteroidota</taxon>
        <taxon>Sphingobacteriia</taxon>
        <taxon>Sphingobacteriales</taxon>
        <taxon>Sphingobacteriaceae</taxon>
        <taxon>Pedobacter</taxon>
    </lineage>
</organism>
<reference evidence="1 2" key="1">
    <citation type="submission" date="2019-04" db="EMBL/GenBank/DDBJ databases">
        <title>Pedobacter sp. RP-3-22 sp. nov., isolated from Arctic soil.</title>
        <authorList>
            <person name="Dahal R.H."/>
            <person name="Kim D.-U."/>
        </authorList>
    </citation>
    <scope>NUCLEOTIDE SEQUENCE [LARGE SCALE GENOMIC DNA]</scope>
    <source>
        <strain evidence="1 2">RP-3-22</strain>
    </source>
</reference>
<dbReference type="RefSeq" id="WP_136841595.1">
    <property type="nucleotide sequence ID" value="NZ_SWBR01000003.1"/>
</dbReference>
<dbReference type="EMBL" id="SWBR01000003">
    <property type="protein sequence ID" value="TKC08032.1"/>
    <property type="molecule type" value="Genomic_DNA"/>
</dbReference>
<gene>
    <name evidence="1" type="ORF">FA048_12780</name>
</gene>
<protein>
    <submittedName>
        <fullName evidence="1">Uncharacterized protein</fullName>
    </submittedName>
</protein>
<dbReference type="AlphaFoldDB" id="A0A4U1CQQ0"/>
<keyword evidence="2" id="KW-1185">Reference proteome</keyword>
<dbReference type="OrthoDB" id="712293at2"/>
<sequence length="206" mass="23294">MQTHPFLTKLGVPNSIQDFFSESYSIDKIGNLIFNYGADGFEHFGFAFHLVPKSKELWVCGYSNLAREVFLCANAMEAISFLSISQHKFKNLEQLTCIAVGTKVSMAQLNWIKLKFPDKNFGFIFSKDILGQIEDVKVALALSDLAAEISIFDEAVNVKFKEQIFSFSQAKFSYSAFCKAVGFRANIRTYKSKTHCCFLEQLISNI</sequence>
<evidence type="ECO:0000313" key="1">
    <source>
        <dbReference type="EMBL" id="TKC08032.1"/>
    </source>
</evidence>
<name>A0A4U1CQQ0_9SPHI</name>
<proteinExistence type="predicted"/>
<accession>A0A4U1CQQ0</accession>
<comment type="caution">
    <text evidence="1">The sequence shown here is derived from an EMBL/GenBank/DDBJ whole genome shotgun (WGS) entry which is preliminary data.</text>
</comment>
<dbReference type="Proteomes" id="UP000309488">
    <property type="component" value="Unassembled WGS sequence"/>
</dbReference>
<evidence type="ECO:0000313" key="2">
    <source>
        <dbReference type="Proteomes" id="UP000309488"/>
    </source>
</evidence>